<feature type="compositionally biased region" description="Low complexity" evidence="8">
    <location>
        <begin position="228"/>
        <end position="237"/>
    </location>
</feature>
<feature type="region of interest" description="Disordered" evidence="8">
    <location>
        <begin position="228"/>
        <end position="261"/>
    </location>
</feature>
<dbReference type="PANTHER" id="PTHR12663:SF3">
    <property type="entry name" value="SISTER CHROMATID COHESION PROTEIN PDS5 HOMOLOG C"/>
    <property type="match status" value="1"/>
</dbReference>
<dbReference type="InterPro" id="IPR011989">
    <property type="entry name" value="ARM-like"/>
</dbReference>
<evidence type="ECO:0000256" key="5">
    <source>
        <dbReference type="ARBA" id="ARBA00023204"/>
    </source>
</evidence>
<gene>
    <name evidence="9" type="ORF">LTRI10_LOCUS16788</name>
</gene>
<evidence type="ECO:0000256" key="3">
    <source>
        <dbReference type="ARBA" id="ARBA00022763"/>
    </source>
</evidence>
<keyword evidence="10" id="KW-1185">Reference proteome</keyword>
<accession>A0AAV2DN80</accession>
<keyword evidence="4" id="KW-0498">Mitosis</keyword>
<dbReference type="SUPFAM" id="SSF48371">
    <property type="entry name" value="ARM repeat"/>
    <property type="match status" value="1"/>
</dbReference>
<evidence type="ECO:0008006" key="11">
    <source>
        <dbReference type="Google" id="ProtNLM"/>
    </source>
</evidence>
<dbReference type="InterPro" id="IPR039776">
    <property type="entry name" value="Pds5"/>
</dbReference>
<dbReference type="GO" id="GO:0007064">
    <property type="term" value="P:mitotic sister chromatid cohesion"/>
    <property type="evidence" value="ECO:0007669"/>
    <property type="project" value="InterPro"/>
</dbReference>
<dbReference type="GO" id="GO:0051301">
    <property type="term" value="P:cell division"/>
    <property type="evidence" value="ECO:0007669"/>
    <property type="project" value="UniProtKB-KW"/>
</dbReference>
<dbReference type="GO" id="GO:0006281">
    <property type="term" value="P:DNA repair"/>
    <property type="evidence" value="ECO:0007669"/>
    <property type="project" value="UniProtKB-KW"/>
</dbReference>
<sequence>MASTAIQRQLEDAGNRLAEPLSSVDELLPLLDAMESYLAKLEQSPTDSTQRALAPAQNALVTDQLLRHPDADVRVAVAACISEILRITAPTVPYDDEQMVDVLELIVSSFDNLEDTTNRSYSKTVVMLESMARVRACVLMLDLQCDALITDMFHKFFNTVRDYHPENVVSAMETIMTLVIQESEDNVPLETITTLLDSVNKGNEEVSAVARKMARRVIQACCSTVSAASTSPASSPADGGMEDNNGGPAVEKEASSSGSTGSWLGSRFQWLFR</sequence>
<dbReference type="AlphaFoldDB" id="A0AAV2DN80"/>
<comment type="subcellular location">
    <subcellularLocation>
        <location evidence="1">Nucleus</location>
    </subcellularLocation>
</comment>
<evidence type="ECO:0000256" key="2">
    <source>
        <dbReference type="ARBA" id="ARBA00022618"/>
    </source>
</evidence>
<dbReference type="Proteomes" id="UP001497516">
    <property type="component" value="Chromosome 3"/>
</dbReference>
<evidence type="ECO:0000256" key="7">
    <source>
        <dbReference type="ARBA" id="ARBA00023306"/>
    </source>
</evidence>
<keyword evidence="3" id="KW-0227">DNA damage</keyword>
<reference evidence="9 10" key="1">
    <citation type="submission" date="2024-04" db="EMBL/GenBank/DDBJ databases">
        <authorList>
            <person name="Fracassetti M."/>
        </authorList>
    </citation>
    <scope>NUCLEOTIDE SEQUENCE [LARGE SCALE GENOMIC DNA]</scope>
</reference>
<proteinExistence type="predicted"/>
<keyword evidence="7" id="KW-0131">Cell cycle</keyword>
<evidence type="ECO:0000256" key="4">
    <source>
        <dbReference type="ARBA" id="ARBA00022776"/>
    </source>
</evidence>
<dbReference type="GO" id="GO:0005634">
    <property type="term" value="C:nucleus"/>
    <property type="evidence" value="ECO:0007669"/>
    <property type="project" value="UniProtKB-SubCell"/>
</dbReference>
<evidence type="ECO:0000256" key="8">
    <source>
        <dbReference type="SAM" id="MobiDB-lite"/>
    </source>
</evidence>
<dbReference type="EMBL" id="OZ034816">
    <property type="protein sequence ID" value="CAL1374955.1"/>
    <property type="molecule type" value="Genomic_DNA"/>
</dbReference>
<dbReference type="InterPro" id="IPR016024">
    <property type="entry name" value="ARM-type_fold"/>
</dbReference>
<dbReference type="Pfam" id="PF20168">
    <property type="entry name" value="PDS5"/>
    <property type="match status" value="1"/>
</dbReference>
<dbReference type="GO" id="GO:0000785">
    <property type="term" value="C:chromatin"/>
    <property type="evidence" value="ECO:0007669"/>
    <property type="project" value="TreeGrafter"/>
</dbReference>
<organism evidence="9 10">
    <name type="scientific">Linum trigynum</name>
    <dbReference type="NCBI Taxonomy" id="586398"/>
    <lineage>
        <taxon>Eukaryota</taxon>
        <taxon>Viridiplantae</taxon>
        <taxon>Streptophyta</taxon>
        <taxon>Embryophyta</taxon>
        <taxon>Tracheophyta</taxon>
        <taxon>Spermatophyta</taxon>
        <taxon>Magnoliopsida</taxon>
        <taxon>eudicotyledons</taxon>
        <taxon>Gunneridae</taxon>
        <taxon>Pentapetalae</taxon>
        <taxon>rosids</taxon>
        <taxon>fabids</taxon>
        <taxon>Malpighiales</taxon>
        <taxon>Linaceae</taxon>
        <taxon>Linum</taxon>
    </lineage>
</organism>
<keyword evidence="5" id="KW-0234">DNA repair</keyword>
<evidence type="ECO:0000256" key="1">
    <source>
        <dbReference type="ARBA" id="ARBA00004123"/>
    </source>
</evidence>
<keyword evidence="6" id="KW-0539">Nucleus</keyword>
<evidence type="ECO:0000313" key="9">
    <source>
        <dbReference type="EMBL" id="CAL1374955.1"/>
    </source>
</evidence>
<dbReference type="Gene3D" id="1.25.10.10">
    <property type="entry name" value="Leucine-rich Repeat Variant"/>
    <property type="match status" value="1"/>
</dbReference>
<keyword evidence="2" id="KW-0132">Cell division</keyword>
<evidence type="ECO:0000256" key="6">
    <source>
        <dbReference type="ARBA" id="ARBA00023242"/>
    </source>
</evidence>
<dbReference type="GO" id="GO:0035825">
    <property type="term" value="P:homologous recombination"/>
    <property type="evidence" value="ECO:0007669"/>
    <property type="project" value="UniProtKB-ARBA"/>
</dbReference>
<evidence type="ECO:0000313" key="10">
    <source>
        <dbReference type="Proteomes" id="UP001497516"/>
    </source>
</evidence>
<protein>
    <recommendedName>
        <fullName evidence="11">Sister chromatid cohesion protein</fullName>
    </recommendedName>
</protein>
<name>A0AAV2DN80_9ROSI</name>
<dbReference type="PANTHER" id="PTHR12663">
    <property type="entry name" value="ANDROGEN INDUCED INHIBITOR OF PROLIFERATION AS3 / PDS5-RELATED"/>
    <property type="match status" value="1"/>
</dbReference>